<keyword evidence="9" id="KW-1185">Reference proteome</keyword>
<keyword evidence="3 6" id="KW-0812">Transmembrane</keyword>
<accession>M0M1H1</accession>
<keyword evidence="4 6" id="KW-1133">Transmembrane helix</keyword>
<name>M0M1H1_9EURY</name>
<dbReference type="InterPro" id="IPR050622">
    <property type="entry name" value="CPA3_antiporter_subunitB"/>
</dbReference>
<dbReference type="GO" id="GO:0005886">
    <property type="term" value="C:plasma membrane"/>
    <property type="evidence" value="ECO:0007669"/>
    <property type="project" value="UniProtKB-SubCell"/>
</dbReference>
<dbReference type="Proteomes" id="UP000011566">
    <property type="component" value="Unassembled WGS sequence"/>
</dbReference>
<dbReference type="EMBL" id="AOMB01000020">
    <property type="protein sequence ID" value="EMA39268.1"/>
    <property type="molecule type" value="Genomic_DNA"/>
</dbReference>
<dbReference type="PANTHER" id="PTHR33932">
    <property type="entry name" value="NA(+)/H(+) ANTIPORTER SUBUNIT B"/>
    <property type="match status" value="1"/>
</dbReference>
<feature type="transmembrane region" description="Helical" evidence="6">
    <location>
        <begin position="38"/>
        <end position="62"/>
    </location>
</feature>
<evidence type="ECO:0000313" key="9">
    <source>
        <dbReference type="Proteomes" id="UP000011566"/>
    </source>
</evidence>
<proteinExistence type="predicted"/>
<dbReference type="PATRIC" id="fig|1132509.6.peg.1614"/>
<comment type="subcellular location">
    <subcellularLocation>
        <location evidence="1">Cell membrane</location>
        <topology evidence="1">Multi-pass membrane protein</topology>
    </subcellularLocation>
</comment>
<evidence type="ECO:0000256" key="2">
    <source>
        <dbReference type="ARBA" id="ARBA00022475"/>
    </source>
</evidence>
<dbReference type="RefSeq" id="WP_007692321.1">
    <property type="nucleotide sequence ID" value="NZ_AJRK01000094.1"/>
</dbReference>
<evidence type="ECO:0000313" key="8">
    <source>
        <dbReference type="EMBL" id="EMA39268.1"/>
    </source>
</evidence>
<organism evidence="8 9">
    <name type="scientific">Halococcus hamelinensis 100A6</name>
    <dbReference type="NCBI Taxonomy" id="1132509"/>
    <lineage>
        <taxon>Archaea</taxon>
        <taxon>Methanobacteriati</taxon>
        <taxon>Methanobacteriota</taxon>
        <taxon>Stenosarchaea group</taxon>
        <taxon>Halobacteria</taxon>
        <taxon>Halobacteriales</taxon>
        <taxon>Halococcaceae</taxon>
        <taxon>Halococcus</taxon>
    </lineage>
</organism>
<evidence type="ECO:0000256" key="4">
    <source>
        <dbReference type="ARBA" id="ARBA00022989"/>
    </source>
</evidence>
<dbReference type="eggNOG" id="arCOG03079">
    <property type="taxonomic scope" value="Archaea"/>
</dbReference>
<dbReference type="AlphaFoldDB" id="M0M1H1"/>
<evidence type="ECO:0000259" key="7">
    <source>
        <dbReference type="Pfam" id="PF04039"/>
    </source>
</evidence>
<keyword evidence="2" id="KW-1003">Cell membrane</keyword>
<feature type="transmembrane region" description="Helical" evidence="6">
    <location>
        <begin position="132"/>
        <end position="154"/>
    </location>
</feature>
<dbReference type="PANTHER" id="PTHR33932:SF4">
    <property type="entry name" value="NA(+)_H(+) ANTIPORTER SUBUNIT B"/>
    <property type="match status" value="1"/>
</dbReference>
<sequence length="157" mass="16597">MSARDATVIARTVSRIVFPLILLTAFALLLQGHNRPGGGFIAGVLTAVAFALLMIIFGFDYIEDEILGRDMDDTRAAALTIVTDNSLVFALGLALAVGSGLVAMAFGLPFLTQTVVFLHDLPVYHELELASAFVFDLGVYLVVVGALLTVLTVVGAE</sequence>
<dbReference type="InterPro" id="IPR007182">
    <property type="entry name" value="MnhB"/>
</dbReference>
<dbReference type="Pfam" id="PF04039">
    <property type="entry name" value="MnhB"/>
    <property type="match status" value="1"/>
</dbReference>
<comment type="caution">
    <text evidence="8">The sequence shown here is derived from an EMBL/GenBank/DDBJ whole genome shotgun (WGS) entry which is preliminary data.</text>
</comment>
<feature type="domain" description="Na+/H+ antiporter MnhB subunit-related protein" evidence="7">
    <location>
        <begin position="9"/>
        <end position="149"/>
    </location>
</feature>
<keyword evidence="5 6" id="KW-0472">Membrane</keyword>
<evidence type="ECO:0000256" key="3">
    <source>
        <dbReference type="ARBA" id="ARBA00022692"/>
    </source>
</evidence>
<evidence type="ECO:0000256" key="5">
    <source>
        <dbReference type="ARBA" id="ARBA00023136"/>
    </source>
</evidence>
<dbReference type="OrthoDB" id="19265at2157"/>
<gene>
    <name evidence="8" type="ORF">C447_07118</name>
</gene>
<evidence type="ECO:0000256" key="6">
    <source>
        <dbReference type="SAM" id="Phobius"/>
    </source>
</evidence>
<protein>
    <submittedName>
        <fullName evidence="8">Na+/H+ antiporter MnhB subunit-related protein</fullName>
    </submittedName>
</protein>
<feature type="transmembrane region" description="Helical" evidence="6">
    <location>
        <begin position="12"/>
        <end position="32"/>
    </location>
</feature>
<feature type="transmembrane region" description="Helical" evidence="6">
    <location>
        <begin position="87"/>
        <end position="112"/>
    </location>
</feature>
<evidence type="ECO:0000256" key="1">
    <source>
        <dbReference type="ARBA" id="ARBA00004651"/>
    </source>
</evidence>
<reference evidence="8 9" key="1">
    <citation type="journal article" date="2014" name="PLoS Genet.">
        <title>Phylogenetically driven sequencing of extremely halophilic archaea reveals strategies for static and dynamic osmo-response.</title>
        <authorList>
            <person name="Becker E.A."/>
            <person name="Seitzer P.M."/>
            <person name="Tritt A."/>
            <person name="Larsen D."/>
            <person name="Krusor M."/>
            <person name="Yao A.I."/>
            <person name="Wu D."/>
            <person name="Madern D."/>
            <person name="Eisen J.A."/>
            <person name="Darling A.E."/>
            <person name="Facciotti M.T."/>
        </authorList>
    </citation>
    <scope>NUCLEOTIDE SEQUENCE [LARGE SCALE GENOMIC DNA]</scope>
    <source>
        <strain evidence="8 9">100A6</strain>
    </source>
</reference>